<organism evidence="1 2">
    <name type="scientific">Ceratitis capitata</name>
    <name type="common">Mediterranean fruit fly</name>
    <name type="synonym">Tephritis capitata</name>
    <dbReference type="NCBI Taxonomy" id="7213"/>
    <lineage>
        <taxon>Eukaryota</taxon>
        <taxon>Metazoa</taxon>
        <taxon>Ecdysozoa</taxon>
        <taxon>Arthropoda</taxon>
        <taxon>Hexapoda</taxon>
        <taxon>Insecta</taxon>
        <taxon>Pterygota</taxon>
        <taxon>Neoptera</taxon>
        <taxon>Endopterygota</taxon>
        <taxon>Diptera</taxon>
        <taxon>Brachycera</taxon>
        <taxon>Muscomorpha</taxon>
        <taxon>Tephritoidea</taxon>
        <taxon>Tephritidae</taxon>
        <taxon>Ceratitis</taxon>
        <taxon>Ceratitis</taxon>
    </lineage>
</organism>
<dbReference type="AlphaFoldDB" id="A0A811UNQ7"/>
<feature type="non-terminal residue" evidence="1">
    <location>
        <position position="1"/>
    </location>
</feature>
<dbReference type="EMBL" id="CAJHJT010000012">
    <property type="protein sequence ID" value="CAD7000490.1"/>
    <property type="molecule type" value="Genomic_DNA"/>
</dbReference>
<protein>
    <submittedName>
        <fullName evidence="1">(Mediterranean fruit fly) hypothetical protein</fullName>
    </submittedName>
</protein>
<accession>A0A811UNQ7</accession>
<proteinExistence type="predicted"/>
<keyword evidence="2" id="KW-1185">Reference proteome</keyword>
<sequence>HFTCLTFRWRMKFEALKTVGDGDLKNAAKANKFKKGFGVVDIFMEIFMTSLRRLNLTE</sequence>
<reference evidence="1" key="1">
    <citation type="submission" date="2020-11" db="EMBL/GenBank/DDBJ databases">
        <authorList>
            <person name="Whitehead M."/>
        </authorList>
    </citation>
    <scope>NUCLEOTIDE SEQUENCE</scope>
    <source>
        <strain evidence="1">EGII</strain>
    </source>
</reference>
<name>A0A811UNQ7_CERCA</name>
<gene>
    <name evidence="1" type="ORF">CCAP1982_LOCUS8969</name>
</gene>
<comment type="caution">
    <text evidence="1">The sequence shown here is derived from an EMBL/GenBank/DDBJ whole genome shotgun (WGS) entry which is preliminary data.</text>
</comment>
<evidence type="ECO:0000313" key="2">
    <source>
        <dbReference type="Proteomes" id="UP000606786"/>
    </source>
</evidence>
<dbReference type="Proteomes" id="UP000606786">
    <property type="component" value="Unassembled WGS sequence"/>
</dbReference>
<evidence type="ECO:0000313" key="1">
    <source>
        <dbReference type="EMBL" id="CAD7000490.1"/>
    </source>
</evidence>